<evidence type="ECO:0000313" key="4">
    <source>
        <dbReference type="Proteomes" id="UP001303160"/>
    </source>
</evidence>
<gene>
    <name evidence="3" type="ORF">QBC40DRAFT_332141</name>
</gene>
<feature type="coiled-coil region" evidence="1">
    <location>
        <begin position="354"/>
        <end position="388"/>
    </location>
</feature>
<name>A0AAN6XEP7_9PEZI</name>
<feature type="region of interest" description="Disordered" evidence="2">
    <location>
        <begin position="191"/>
        <end position="213"/>
    </location>
</feature>
<protein>
    <submittedName>
        <fullName evidence="3">Uncharacterized protein</fullName>
    </submittedName>
</protein>
<sequence>MVDRCIFAFSGIPGLDEAPGGLPPPISSLAIHEKILPRWWECQSCKGITVCSAHQLHLNPLVSTTNPVTGLDNLDQPSPHPGPPSSSFLESSSSDSDDIPNDKTWQPAKRKIPANYRKKQRPQERGAQPNPRSEPIPCHFCEKPMTLSSNLLNRSLIRICTLSGENLIPNRFIPAGIQCCKCAQPHYLSSREKPPHAGQDHPSNITYQGFTAPDPRNPRPPCEHCLCFLAPSIHEKATQEACGGDCWVISAYGERLAKIKDLFTPVSLPWLLRRVIEGDGQERGQRGEGLLHRHARLCEEYITRCSLDLNTEIAQTTRLQIASRERAARSVGRDRLRRAALGEGAASRVGDRAVAAAQRRVDRAEGKVDEAKRRLEQVLEKIEEARVWVSGVVNGGDQPREQGDDSEDSEGGGENHMDHEAEMGDLSGVDGDGDGAGPAEDHDGDTIMNMPEKNANGESENQGPSGSGAGKKRNWDDEPEPEADPSYERYCKIQGIPFHETKPKRR</sequence>
<feature type="non-terminal residue" evidence="3">
    <location>
        <position position="506"/>
    </location>
</feature>
<accession>A0AAN6XEP7</accession>
<dbReference type="AlphaFoldDB" id="A0AAN6XEP7"/>
<feature type="region of interest" description="Disordered" evidence="2">
    <location>
        <begin position="390"/>
        <end position="506"/>
    </location>
</feature>
<dbReference type="Proteomes" id="UP001303160">
    <property type="component" value="Unassembled WGS sequence"/>
</dbReference>
<reference evidence="3" key="1">
    <citation type="journal article" date="2023" name="Mol. Phylogenet. Evol.">
        <title>Genome-scale phylogeny and comparative genomics of the fungal order Sordariales.</title>
        <authorList>
            <person name="Hensen N."/>
            <person name="Bonometti L."/>
            <person name="Westerberg I."/>
            <person name="Brannstrom I.O."/>
            <person name="Guillou S."/>
            <person name="Cros-Aarteil S."/>
            <person name="Calhoun S."/>
            <person name="Haridas S."/>
            <person name="Kuo A."/>
            <person name="Mondo S."/>
            <person name="Pangilinan J."/>
            <person name="Riley R."/>
            <person name="LaButti K."/>
            <person name="Andreopoulos B."/>
            <person name="Lipzen A."/>
            <person name="Chen C."/>
            <person name="Yan M."/>
            <person name="Daum C."/>
            <person name="Ng V."/>
            <person name="Clum A."/>
            <person name="Steindorff A."/>
            <person name="Ohm R.A."/>
            <person name="Martin F."/>
            <person name="Silar P."/>
            <person name="Natvig D.O."/>
            <person name="Lalanne C."/>
            <person name="Gautier V."/>
            <person name="Ament-Velasquez S.L."/>
            <person name="Kruys A."/>
            <person name="Hutchinson M.I."/>
            <person name="Powell A.J."/>
            <person name="Barry K."/>
            <person name="Miller A.N."/>
            <person name="Grigoriev I.V."/>
            <person name="Debuchy R."/>
            <person name="Gladieux P."/>
            <person name="Hiltunen Thoren M."/>
            <person name="Johannesson H."/>
        </authorList>
    </citation>
    <scope>NUCLEOTIDE SEQUENCE</scope>
    <source>
        <strain evidence="3">CBS 315.58</strain>
    </source>
</reference>
<reference evidence="3" key="2">
    <citation type="submission" date="2023-05" db="EMBL/GenBank/DDBJ databases">
        <authorList>
            <consortium name="Lawrence Berkeley National Laboratory"/>
            <person name="Steindorff A."/>
            <person name="Hensen N."/>
            <person name="Bonometti L."/>
            <person name="Westerberg I."/>
            <person name="Brannstrom I.O."/>
            <person name="Guillou S."/>
            <person name="Cros-Aarteil S."/>
            <person name="Calhoun S."/>
            <person name="Haridas S."/>
            <person name="Kuo A."/>
            <person name="Mondo S."/>
            <person name="Pangilinan J."/>
            <person name="Riley R."/>
            <person name="Labutti K."/>
            <person name="Andreopoulos B."/>
            <person name="Lipzen A."/>
            <person name="Chen C."/>
            <person name="Yanf M."/>
            <person name="Daum C."/>
            <person name="Ng V."/>
            <person name="Clum A."/>
            <person name="Ohm R."/>
            <person name="Martin F."/>
            <person name="Silar P."/>
            <person name="Natvig D."/>
            <person name="Lalanne C."/>
            <person name="Gautier V."/>
            <person name="Ament-Velasquez S.L."/>
            <person name="Kruys A."/>
            <person name="Hutchinson M.I."/>
            <person name="Powell A.J."/>
            <person name="Barry K."/>
            <person name="Miller A.N."/>
            <person name="Grigoriev I.V."/>
            <person name="Debuchy R."/>
            <person name="Gladieux P."/>
            <person name="Thoren M.H."/>
            <person name="Johannesson H."/>
        </authorList>
    </citation>
    <scope>NUCLEOTIDE SEQUENCE</scope>
    <source>
        <strain evidence="3">CBS 315.58</strain>
    </source>
</reference>
<feature type="compositionally biased region" description="Low complexity" evidence="2">
    <location>
        <begin position="85"/>
        <end position="94"/>
    </location>
</feature>
<dbReference type="EMBL" id="MU863952">
    <property type="protein sequence ID" value="KAK4198050.1"/>
    <property type="molecule type" value="Genomic_DNA"/>
</dbReference>
<feature type="compositionally biased region" description="Basic residues" evidence="2">
    <location>
        <begin position="108"/>
        <end position="120"/>
    </location>
</feature>
<organism evidence="3 4">
    <name type="scientific">Triangularia verruculosa</name>
    <dbReference type="NCBI Taxonomy" id="2587418"/>
    <lineage>
        <taxon>Eukaryota</taxon>
        <taxon>Fungi</taxon>
        <taxon>Dikarya</taxon>
        <taxon>Ascomycota</taxon>
        <taxon>Pezizomycotina</taxon>
        <taxon>Sordariomycetes</taxon>
        <taxon>Sordariomycetidae</taxon>
        <taxon>Sordariales</taxon>
        <taxon>Podosporaceae</taxon>
        <taxon>Triangularia</taxon>
    </lineage>
</organism>
<feature type="region of interest" description="Disordered" evidence="2">
    <location>
        <begin position="67"/>
        <end position="137"/>
    </location>
</feature>
<evidence type="ECO:0000256" key="2">
    <source>
        <dbReference type="SAM" id="MobiDB-lite"/>
    </source>
</evidence>
<feature type="compositionally biased region" description="Basic and acidic residues" evidence="2">
    <location>
        <begin position="413"/>
        <end position="422"/>
    </location>
</feature>
<keyword evidence="1" id="KW-0175">Coiled coil</keyword>
<evidence type="ECO:0000256" key="1">
    <source>
        <dbReference type="SAM" id="Coils"/>
    </source>
</evidence>
<evidence type="ECO:0000313" key="3">
    <source>
        <dbReference type="EMBL" id="KAK4198050.1"/>
    </source>
</evidence>
<comment type="caution">
    <text evidence="3">The sequence shown here is derived from an EMBL/GenBank/DDBJ whole genome shotgun (WGS) entry which is preliminary data.</text>
</comment>
<keyword evidence="4" id="KW-1185">Reference proteome</keyword>
<proteinExistence type="predicted"/>